<evidence type="ECO:0000313" key="1">
    <source>
        <dbReference type="EMBL" id="GIY16518.1"/>
    </source>
</evidence>
<accession>A0AAV4R8U6</accession>
<reference evidence="1 2" key="1">
    <citation type="submission" date="2021-06" db="EMBL/GenBank/DDBJ databases">
        <title>Caerostris darwini draft genome.</title>
        <authorList>
            <person name="Kono N."/>
            <person name="Arakawa K."/>
        </authorList>
    </citation>
    <scope>NUCLEOTIDE SEQUENCE [LARGE SCALE GENOMIC DNA]</scope>
</reference>
<dbReference type="Proteomes" id="UP001054837">
    <property type="component" value="Unassembled WGS sequence"/>
</dbReference>
<dbReference type="EMBL" id="BPLQ01005712">
    <property type="protein sequence ID" value="GIY16518.1"/>
    <property type="molecule type" value="Genomic_DNA"/>
</dbReference>
<sequence>METTTFQYRRLERGRLRRRSVSQSPNRRVANLPGETIFLMAEKHFVAHAVDSTPHNGRECSLYDDDRGHETLECRAIQLQTICGKFKSILHLIRNEDSFCFYLNNIYLIARSLNAQVLNFLLSPN</sequence>
<keyword evidence="2" id="KW-1185">Reference proteome</keyword>
<dbReference type="AlphaFoldDB" id="A0AAV4R8U6"/>
<gene>
    <name evidence="1" type="ORF">CDAR_55291</name>
</gene>
<evidence type="ECO:0000313" key="2">
    <source>
        <dbReference type="Proteomes" id="UP001054837"/>
    </source>
</evidence>
<proteinExistence type="predicted"/>
<name>A0AAV4R8U6_9ARAC</name>
<comment type="caution">
    <text evidence="1">The sequence shown here is derived from an EMBL/GenBank/DDBJ whole genome shotgun (WGS) entry which is preliminary data.</text>
</comment>
<protein>
    <submittedName>
        <fullName evidence="1">Uncharacterized protein</fullName>
    </submittedName>
</protein>
<organism evidence="1 2">
    <name type="scientific">Caerostris darwini</name>
    <dbReference type="NCBI Taxonomy" id="1538125"/>
    <lineage>
        <taxon>Eukaryota</taxon>
        <taxon>Metazoa</taxon>
        <taxon>Ecdysozoa</taxon>
        <taxon>Arthropoda</taxon>
        <taxon>Chelicerata</taxon>
        <taxon>Arachnida</taxon>
        <taxon>Araneae</taxon>
        <taxon>Araneomorphae</taxon>
        <taxon>Entelegynae</taxon>
        <taxon>Araneoidea</taxon>
        <taxon>Araneidae</taxon>
        <taxon>Caerostris</taxon>
    </lineage>
</organism>